<name>A0A418LXU9_9BACT</name>
<dbReference type="InterPro" id="IPR043519">
    <property type="entry name" value="NT_sf"/>
</dbReference>
<reference evidence="1 2" key="1">
    <citation type="submission" date="2018-08" db="EMBL/GenBank/DDBJ databases">
        <title>Fibrisoma montanum sp. nov., isolated from Danxia mountain soil.</title>
        <authorList>
            <person name="Huang Y."/>
        </authorList>
    </citation>
    <scope>NUCLEOTIDE SEQUENCE [LARGE SCALE GENOMIC DNA]</scope>
    <source>
        <strain evidence="1 2">HYT19</strain>
    </source>
</reference>
<comment type="caution">
    <text evidence="1">The sequence shown here is derived from an EMBL/GenBank/DDBJ whole genome shotgun (WGS) entry which is preliminary data.</text>
</comment>
<gene>
    <name evidence="1" type="ORF">DYU11_29755</name>
</gene>
<sequence length="164" mass="19155">MYFVNIIRRICDTFNRNSVEYLLIGGTAMALHGYYRHTKTVDGAVVEKPDLDFWYRKTYTNYYNVLKALEELGLEVTQYKAEQSVDLDKAFFRFEFNDYTLDLLPEINLASKFWQATSRREVFGSGGVDIPFMGIEDLIENKKRIGRPKDIEDVENLQRLNDGV</sequence>
<dbReference type="SUPFAM" id="SSF81301">
    <property type="entry name" value="Nucleotidyltransferase"/>
    <property type="match status" value="1"/>
</dbReference>
<keyword evidence="2" id="KW-1185">Reference proteome</keyword>
<dbReference type="EMBL" id="QXED01000013">
    <property type="protein sequence ID" value="RIV18143.1"/>
    <property type="molecule type" value="Genomic_DNA"/>
</dbReference>
<dbReference type="Gene3D" id="3.30.460.40">
    <property type="match status" value="1"/>
</dbReference>
<evidence type="ECO:0008006" key="3">
    <source>
        <dbReference type="Google" id="ProtNLM"/>
    </source>
</evidence>
<protein>
    <recommendedName>
        <fullName evidence="3">Nucleotidyl transferase AbiEii/AbiGii toxin family protein</fullName>
    </recommendedName>
</protein>
<evidence type="ECO:0000313" key="2">
    <source>
        <dbReference type="Proteomes" id="UP000283523"/>
    </source>
</evidence>
<proteinExistence type="predicted"/>
<accession>A0A418LXU9</accession>
<dbReference type="AlphaFoldDB" id="A0A418LXU9"/>
<organism evidence="1 2">
    <name type="scientific">Fibrisoma montanum</name>
    <dbReference type="NCBI Taxonomy" id="2305895"/>
    <lineage>
        <taxon>Bacteria</taxon>
        <taxon>Pseudomonadati</taxon>
        <taxon>Bacteroidota</taxon>
        <taxon>Cytophagia</taxon>
        <taxon>Cytophagales</taxon>
        <taxon>Spirosomataceae</taxon>
        <taxon>Fibrisoma</taxon>
    </lineage>
</organism>
<evidence type="ECO:0000313" key="1">
    <source>
        <dbReference type="EMBL" id="RIV18143.1"/>
    </source>
</evidence>
<dbReference type="Proteomes" id="UP000283523">
    <property type="component" value="Unassembled WGS sequence"/>
</dbReference>